<dbReference type="Proteomes" id="UP001266305">
    <property type="component" value="Unassembled WGS sequence"/>
</dbReference>
<protein>
    <submittedName>
        <fullName evidence="1">Uncharacterized protein</fullName>
    </submittedName>
</protein>
<gene>
    <name evidence="1" type="ORF">P7K49_006036</name>
</gene>
<dbReference type="EMBL" id="JASSZA010000003">
    <property type="protein sequence ID" value="KAK2115410.1"/>
    <property type="molecule type" value="Genomic_DNA"/>
</dbReference>
<accession>A0ABQ9W217</accession>
<comment type="caution">
    <text evidence="1">The sequence shown here is derived from an EMBL/GenBank/DDBJ whole genome shotgun (WGS) entry which is preliminary data.</text>
</comment>
<name>A0ABQ9W217_SAGOE</name>
<evidence type="ECO:0000313" key="1">
    <source>
        <dbReference type="EMBL" id="KAK2115410.1"/>
    </source>
</evidence>
<proteinExistence type="predicted"/>
<evidence type="ECO:0000313" key="2">
    <source>
        <dbReference type="Proteomes" id="UP001266305"/>
    </source>
</evidence>
<sequence length="119" mass="12478">MLQKCLPAGCALEKPVYLISEATPPSAKTPPQAAFLPAQEQLGLACAGPGGEAHSCRAFRNPGPEEWARGQKAGPASGVSWASPVLPASALSEIECRFYSWQGWSLGALLTQEAVETAR</sequence>
<reference evidence="1 2" key="1">
    <citation type="submission" date="2023-05" db="EMBL/GenBank/DDBJ databases">
        <title>B98-5 Cell Line De Novo Hybrid Assembly: An Optical Mapping Approach.</title>
        <authorList>
            <person name="Kananen K."/>
            <person name="Auerbach J.A."/>
            <person name="Kautto E."/>
            <person name="Blachly J.S."/>
        </authorList>
    </citation>
    <scope>NUCLEOTIDE SEQUENCE [LARGE SCALE GENOMIC DNA]</scope>
    <source>
        <strain evidence="1">B95-8</strain>
        <tissue evidence="1">Cell line</tissue>
    </source>
</reference>
<keyword evidence="2" id="KW-1185">Reference proteome</keyword>
<organism evidence="1 2">
    <name type="scientific">Saguinus oedipus</name>
    <name type="common">Cotton-top tamarin</name>
    <name type="synonym">Oedipomidas oedipus</name>
    <dbReference type="NCBI Taxonomy" id="9490"/>
    <lineage>
        <taxon>Eukaryota</taxon>
        <taxon>Metazoa</taxon>
        <taxon>Chordata</taxon>
        <taxon>Craniata</taxon>
        <taxon>Vertebrata</taxon>
        <taxon>Euteleostomi</taxon>
        <taxon>Mammalia</taxon>
        <taxon>Eutheria</taxon>
        <taxon>Euarchontoglires</taxon>
        <taxon>Primates</taxon>
        <taxon>Haplorrhini</taxon>
        <taxon>Platyrrhini</taxon>
        <taxon>Cebidae</taxon>
        <taxon>Callitrichinae</taxon>
        <taxon>Saguinus</taxon>
    </lineage>
</organism>